<dbReference type="PANTHER" id="PTHR42852">
    <property type="entry name" value="THIOL:DISULFIDE INTERCHANGE PROTEIN DSBE"/>
    <property type="match status" value="1"/>
</dbReference>
<reference evidence="3 4" key="1">
    <citation type="submission" date="2019-04" db="EMBL/GenBank/DDBJ databases">
        <title>Lewinella litorea sp. nov., isolated from a marine sand.</title>
        <authorList>
            <person name="Yoon J.-H."/>
        </authorList>
    </citation>
    <scope>NUCLEOTIDE SEQUENCE [LARGE SCALE GENOMIC DNA]</scope>
    <source>
        <strain evidence="3 4">HSMS-39</strain>
    </source>
</reference>
<dbReference type="PROSITE" id="PS51352">
    <property type="entry name" value="THIOREDOXIN_2"/>
    <property type="match status" value="1"/>
</dbReference>
<evidence type="ECO:0000313" key="3">
    <source>
        <dbReference type="EMBL" id="THH41108.1"/>
    </source>
</evidence>
<feature type="chain" id="PRO_5020610679" evidence="1">
    <location>
        <begin position="19"/>
        <end position="476"/>
    </location>
</feature>
<protein>
    <submittedName>
        <fullName evidence="3">Redoxin domain-containing protein</fullName>
    </submittedName>
</protein>
<dbReference type="EMBL" id="SRSF01000001">
    <property type="protein sequence ID" value="THH41108.1"/>
    <property type="molecule type" value="Genomic_DNA"/>
</dbReference>
<dbReference type="RefSeq" id="WP_136455934.1">
    <property type="nucleotide sequence ID" value="NZ_SRSF01000001.1"/>
</dbReference>
<dbReference type="OrthoDB" id="6399635at2"/>
<dbReference type="Pfam" id="PF17127">
    <property type="entry name" value="DUF5106"/>
    <property type="match status" value="1"/>
</dbReference>
<dbReference type="InterPro" id="IPR013766">
    <property type="entry name" value="Thioredoxin_domain"/>
</dbReference>
<dbReference type="PANTHER" id="PTHR42852:SF13">
    <property type="entry name" value="PROTEIN DIPZ"/>
    <property type="match status" value="1"/>
</dbReference>
<keyword evidence="4" id="KW-1185">Reference proteome</keyword>
<accession>A0A4S4NRU8</accession>
<evidence type="ECO:0000313" key="4">
    <source>
        <dbReference type="Proteomes" id="UP000308528"/>
    </source>
</evidence>
<organism evidence="3 4">
    <name type="scientific">Neolewinella litorea</name>
    <dbReference type="NCBI Taxonomy" id="2562452"/>
    <lineage>
        <taxon>Bacteria</taxon>
        <taxon>Pseudomonadati</taxon>
        <taxon>Bacteroidota</taxon>
        <taxon>Saprospiria</taxon>
        <taxon>Saprospirales</taxon>
        <taxon>Lewinellaceae</taxon>
        <taxon>Neolewinella</taxon>
    </lineage>
</organism>
<dbReference type="CDD" id="cd02966">
    <property type="entry name" value="TlpA_like_family"/>
    <property type="match status" value="1"/>
</dbReference>
<feature type="signal peptide" evidence="1">
    <location>
        <begin position="1"/>
        <end position="18"/>
    </location>
</feature>
<dbReference type="InterPro" id="IPR050553">
    <property type="entry name" value="Thioredoxin_ResA/DsbE_sf"/>
</dbReference>
<evidence type="ECO:0000259" key="2">
    <source>
        <dbReference type="PROSITE" id="PS51352"/>
    </source>
</evidence>
<dbReference type="InterPro" id="IPR033395">
    <property type="entry name" value="DUF5106"/>
</dbReference>
<keyword evidence="1" id="KW-0732">Signal</keyword>
<dbReference type="AlphaFoldDB" id="A0A4S4NRU8"/>
<evidence type="ECO:0000256" key="1">
    <source>
        <dbReference type="SAM" id="SignalP"/>
    </source>
</evidence>
<dbReference type="InterPro" id="IPR013740">
    <property type="entry name" value="Redoxin"/>
</dbReference>
<name>A0A4S4NRU8_9BACT</name>
<gene>
    <name evidence="3" type="ORF">E4021_00495</name>
</gene>
<dbReference type="GO" id="GO:0016491">
    <property type="term" value="F:oxidoreductase activity"/>
    <property type="evidence" value="ECO:0007669"/>
    <property type="project" value="InterPro"/>
</dbReference>
<sequence length="476" mass="54767">MFPRLIALFLLTSLTLGAQDESYRIAVDVKGYEEDFLTLGYYLMDKQYIVDTAYRSDAGTYVFEGDSAALNPGIYLVVLSPDNNYFQFLIGTDGDQDFALSTDVNQLNQVKAEGSTENERFYDYLDFLAARQEEGANLQARLADTTLAPALAAQARQEMQELDARVKAHQEEVVTKYPEAFVSAIIRSNQPIIPPDYPEITDEEARRTRQWRWMQQHYFDGLDLSDPRLVRTPFLFQRVDYFINTLQVKHPDTLAAAIDEVLSRVDPQSEAFKFFVVHYTNEAASSNIVGMDGLYVHMVDNYYRNDRAYWADEEQLRKMIETADRLKPLLIGRKAPDLQMVTRAGNDTTLYGVDSDYTVLYFWRYDCPACKKSTPYMKDFYEKYKDRGVTIFSVCTKGVEEMGECWDYVDEQGTGDWVQVVDPYQRFYRDYDIKSTPAIFLLDKDKNIISKRIGAEQLDEVMDNLLNRSAATSSGQ</sequence>
<comment type="caution">
    <text evidence="3">The sequence shown here is derived from an EMBL/GenBank/DDBJ whole genome shotgun (WGS) entry which is preliminary data.</text>
</comment>
<dbReference type="Pfam" id="PF08534">
    <property type="entry name" value="Redoxin"/>
    <property type="match status" value="1"/>
</dbReference>
<dbReference type="Gene3D" id="3.40.30.10">
    <property type="entry name" value="Glutaredoxin"/>
    <property type="match status" value="1"/>
</dbReference>
<dbReference type="InterPro" id="IPR036249">
    <property type="entry name" value="Thioredoxin-like_sf"/>
</dbReference>
<dbReference type="SUPFAM" id="SSF52833">
    <property type="entry name" value="Thioredoxin-like"/>
    <property type="match status" value="1"/>
</dbReference>
<dbReference type="Proteomes" id="UP000308528">
    <property type="component" value="Unassembled WGS sequence"/>
</dbReference>
<proteinExistence type="predicted"/>
<feature type="domain" description="Thioredoxin" evidence="2">
    <location>
        <begin position="329"/>
        <end position="471"/>
    </location>
</feature>